<evidence type="ECO:0000313" key="1">
    <source>
        <dbReference type="EMBL" id="CAP50395.1"/>
    </source>
</evidence>
<dbReference type="AlphaFoldDB" id="B0RPL0"/>
<dbReference type="KEGG" id="xca:xcc-b100_1047"/>
<dbReference type="HOGENOM" id="CLU_857776_0_0_6"/>
<name>B0RPL0_XANCB</name>
<organism evidence="1 2">
    <name type="scientific">Xanthomonas campestris pv. campestris (strain B100)</name>
    <dbReference type="NCBI Taxonomy" id="509169"/>
    <lineage>
        <taxon>Bacteria</taxon>
        <taxon>Pseudomonadati</taxon>
        <taxon>Pseudomonadota</taxon>
        <taxon>Gammaproteobacteria</taxon>
        <taxon>Lysobacterales</taxon>
        <taxon>Lysobacteraceae</taxon>
        <taxon>Xanthomonas</taxon>
    </lineage>
</organism>
<gene>
    <name evidence="1" type="ORF">XCCB100_1047</name>
</gene>
<protein>
    <recommendedName>
        <fullName evidence="3">HEPN domain-containing protein</fullName>
    </recommendedName>
</protein>
<accession>B0RPL0</accession>
<sequence length="324" mass="36217">MTQSREDELNEWEWPNRPTNEAEFDEMMTSLDRRLSSKGIEPHRRAIMASMQVSWTLKLDGTPFIGGLKDRGPPFSPRDLLARVHAWYSDHYGDAMKVDFSPGTFLVVVNANLWRIRLPMIMGEGVVVVDRDLSKVQQNTVGRGQAIHNALSSVEGLTQPMANKLTDRELVFFHRAFMHGWQAIMTFDSLRGHPLFAHAKADFRHSVEAISSGREYGKARWEAAQCAEKLLKGFLARAGQAYPTNAGKGHDHVHLGKLLDEKLGIHVDERILSTLKTSPAVRYGEEASSLSQAMDSHSALLALLRILGSHDSVQNDHADTGTEK</sequence>
<evidence type="ECO:0008006" key="3">
    <source>
        <dbReference type="Google" id="ProtNLM"/>
    </source>
</evidence>
<dbReference type="Gene3D" id="1.20.120.330">
    <property type="entry name" value="Nucleotidyltransferases domain 2"/>
    <property type="match status" value="1"/>
</dbReference>
<evidence type="ECO:0000313" key="2">
    <source>
        <dbReference type="Proteomes" id="UP000001188"/>
    </source>
</evidence>
<reference evidence="1 2" key="1">
    <citation type="journal article" date="2008" name="J. Biotechnol.">
        <title>The genome of Xanthomonas campestris pv. campestris B100 and its use for the reconstruction of metabolic pathways involved in xanthan biosynthesis.</title>
        <authorList>
            <person name="Vorholter F.J."/>
            <person name="Schneiker S."/>
            <person name="Goesmann A."/>
            <person name="Krause L."/>
            <person name="Bekel T."/>
            <person name="Kaiser O."/>
            <person name="Linke B."/>
            <person name="Patschkowski T."/>
            <person name="Ruckert C."/>
            <person name="Schmid J."/>
            <person name="Sidhu V.K."/>
            <person name="Sieber V."/>
            <person name="Tauch A."/>
            <person name="Watt S.A."/>
            <person name="Weisshaar B."/>
            <person name="Becker A."/>
            <person name="Niehaus K."/>
            <person name="Puhler A."/>
        </authorList>
    </citation>
    <scope>NUCLEOTIDE SEQUENCE [LARGE SCALE GENOMIC DNA]</scope>
    <source>
        <strain evidence="1 2">B100</strain>
    </source>
</reference>
<dbReference type="EMBL" id="AM920689">
    <property type="protein sequence ID" value="CAP50395.1"/>
    <property type="molecule type" value="Genomic_DNA"/>
</dbReference>
<proteinExistence type="predicted"/>
<dbReference type="Proteomes" id="UP000001188">
    <property type="component" value="Chromosome"/>
</dbReference>